<accession>A0ABR3PYV0</accession>
<evidence type="ECO:0000313" key="3">
    <source>
        <dbReference type="EMBL" id="KAL1407461.1"/>
    </source>
</evidence>
<sequence length="669" mass="75257">MGDADIDPATAAVLEAVSTDSTMPPPPLATETYPLQFDPGARHKGYWLTMALVALVWSVTPLSFLYVLWYILYARHFTHRVAWAASTGVTVYAFVEVAFACYLFYLGRKVQAPGLHSSDKLDTISDMFIRTMLAGKNYTPSPEGRARALSGAAIRDAQDRARAFAAAAGGSTALKTPLTPGWFPHKMNLGLTSPQLRRRTPLPGDEGGDYLSAGAQHDKSDFEKELDAEVDALFNEYGDPYKLDVDDPRAVETREHFRMWFEQKPWDSLRKDDILLWLSWAAFGVDIKVAQADPKRVRFLNRTYKMIEARTGTVFPEGRSDVNVMRQSMDPVNAVGRPFIIYAFANVVNWWLINVVYPWRGARIYREGDIDLIVRIPPGWTPEKGRTERNALPIVYLHGLGFGMLQNHLLVHHLVGSLPTHPLLIPIPHYTSQAIFHKRFLRPWSRTEFTSAIKSACERWGFWTEGVNGEPDQGGVSMLSHSNGSVHHGWILKDVPSLTRRNTFVDPVVFCLWEGDVCFNFCYRKPSKPIHLLLYYFIASEVGIANYIQRNFVWTDNTLFLEDIPHARDPTKTAFFIGGEDIIINADRTRRYLERHGVTTGLHWDPEAGHGDGLIGEARDRVVMYVGTGSTRGCEGWLTRGRRSHSVGEYGRPPSPPESTAATPAHGTR</sequence>
<keyword evidence="4" id="KW-1185">Reference proteome</keyword>
<protein>
    <recommendedName>
        <fullName evidence="5">Alpha/beta hydrolase fold-3 domain-containing protein</fullName>
    </recommendedName>
</protein>
<evidence type="ECO:0008006" key="5">
    <source>
        <dbReference type="Google" id="ProtNLM"/>
    </source>
</evidence>
<evidence type="ECO:0000313" key="4">
    <source>
        <dbReference type="Proteomes" id="UP001565368"/>
    </source>
</evidence>
<dbReference type="PANTHER" id="PTHR37471:SF1">
    <property type="entry name" value="AB HYDROLASE-1 DOMAIN-CONTAINING PROTEIN"/>
    <property type="match status" value="1"/>
</dbReference>
<feature type="region of interest" description="Disordered" evidence="1">
    <location>
        <begin position="195"/>
        <end position="216"/>
    </location>
</feature>
<dbReference type="SUPFAM" id="SSF53474">
    <property type="entry name" value="alpha/beta-Hydrolases"/>
    <property type="match status" value="1"/>
</dbReference>
<organism evidence="3 4">
    <name type="scientific">Vanrija albida</name>
    <dbReference type="NCBI Taxonomy" id="181172"/>
    <lineage>
        <taxon>Eukaryota</taxon>
        <taxon>Fungi</taxon>
        <taxon>Dikarya</taxon>
        <taxon>Basidiomycota</taxon>
        <taxon>Agaricomycotina</taxon>
        <taxon>Tremellomycetes</taxon>
        <taxon>Trichosporonales</taxon>
        <taxon>Trichosporonaceae</taxon>
        <taxon>Vanrija</taxon>
    </lineage>
</organism>
<keyword evidence="2" id="KW-0472">Membrane</keyword>
<proteinExistence type="predicted"/>
<gene>
    <name evidence="3" type="ORF">Q8F55_006894</name>
</gene>
<name>A0ABR3PYV0_9TREE</name>
<feature type="transmembrane region" description="Helical" evidence="2">
    <location>
        <begin position="46"/>
        <end position="69"/>
    </location>
</feature>
<dbReference type="GeneID" id="95987937"/>
<reference evidence="3 4" key="1">
    <citation type="submission" date="2023-08" db="EMBL/GenBank/DDBJ databases">
        <title>Annotated Genome Sequence of Vanrija albida AlHP1.</title>
        <authorList>
            <person name="Herzog R."/>
        </authorList>
    </citation>
    <scope>NUCLEOTIDE SEQUENCE [LARGE SCALE GENOMIC DNA]</scope>
    <source>
        <strain evidence="3 4">AlHP1</strain>
    </source>
</reference>
<feature type="compositionally biased region" description="Low complexity" evidence="1">
    <location>
        <begin position="658"/>
        <end position="669"/>
    </location>
</feature>
<evidence type="ECO:0000256" key="1">
    <source>
        <dbReference type="SAM" id="MobiDB-lite"/>
    </source>
</evidence>
<comment type="caution">
    <text evidence="3">The sequence shown here is derived from an EMBL/GenBank/DDBJ whole genome shotgun (WGS) entry which is preliminary data.</text>
</comment>
<dbReference type="EMBL" id="JBBXJM010000005">
    <property type="protein sequence ID" value="KAL1407461.1"/>
    <property type="molecule type" value="Genomic_DNA"/>
</dbReference>
<dbReference type="PANTHER" id="PTHR37471">
    <property type="entry name" value="UNNAMED PRODUCT"/>
    <property type="match status" value="1"/>
</dbReference>
<evidence type="ECO:0000256" key="2">
    <source>
        <dbReference type="SAM" id="Phobius"/>
    </source>
</evidence>
<keyword evidence="2" id="KW-1133">Transmembrane helix</keyword>
<dbReference type="Proteomes" id="UP001565368">
    <property type="component" value="Unassembled WGS sequence"/>
</dbReference>
<dbReference type="RefSeq" id="XP_069207405.1">
    <property type="nucleotide sequence ID" value="XM_069355334.1"/>
</dbReference>
<keyword evidence="2" id="KW-0812">Transmembrane</keyword>
<feature type="region of interest" description="Disordered" evidence="1">
    <location>
        <begin position="644"/>
        <end position="669"/>
    </location>
</feature>
<feature type="transmembrane region" description="Helical" evidence="2">
    <location>
        <begin position="81"/>
        <end position="105"/>
    </location>
</feature>
<dbReference type="InterPro" id="IPR029058">
    <property type="entry name" value="AB_hydrolase_fold"/>
</dbReference>